<dbReference type="WormBase" id="F23A7.5">
    <property type="protein sequence ID" value="CE53243"/>
    <property type="gene ID" value="WBGene00009070"/>
</dbReference>
<dbReference type="EMBL" id="BX284606">
    <property type="protein sequence ID" value="CAB02976.3"/>
    <property type="molecule type" value="Genomic_DNA"/>
</dbReference>
<protein>
    <submittedName>
        <fullName evidence="2">C2H2-type domain-containing protein</fullName>
    </submittedName>
</protein>
<dbReference type="Proteomes" id="UP000001940">
    <property type="component" value="Chromosome X"/>
</dbReference>
<dbReference type="PaxDb" id="6239-F23A7.5"/>
<dbReference type="HOGENOM" id="CLU_385980_0_0_1"/>
<evidence type="ECO:0000313" key="2">
    <source>
        <dbReference type="EMBL" id="CAB02976.3"/>
    </source>
</evidence>
<dbReference type="UCSC" id="F23A7.5">
    <property type="organism name" value="c. elegans"/>
</dbReference>
<dbReference type="PIR" id="T21283">
    <property type="entry name" value="T21283"/>
</dbReference>
<feature type="compositionally biased region" description="Basic and acidic residues" evidence="1">
    <location>
        <begin position="601"/>
        <end position="614"/>
    </location>
</feature>
<evidence type="ECO:0000313" key="3">
    <source>
        <dbReference type="Proteomes" id="UP000001940"/>
    </source>
</evidence>
<feature type="region of interest" description="Disordered" evidence="1">
    <location>
        <begin position="471"/>
        <end position="511"/>
    </location>
</feature>
<feature type="region of interest" description="Disordered" evidence="1">
    <location>
        <begin position="181"/>
        <end position="304"/>
    </location>
</feature>
<dbReference type="AGR" id="WB:WBGene00009070"/>
<feature type="compositionally biased region" description="Polar residues" evidence="1">
    <location>
        <begin position="288"/>
        <end position="303"/>
    </location>
</feature>
<feature type="region of interest" description="Disordered" evidence="1">
    <location>
        <begin position="329"/>
        <end position="406"/>
    </location>
</feature>
<feature type="compositionally biased region" description="Basic and acidic residues" evidence="1">
    <location>
        <begin position="269"/>
        <end position="287"/>
    </location>
</feature>
<reference evidence="2 3" key="1">
    <citation type="journal article" date="1998" name="Science">
        <title>Genome sequence of the nematode C. elegans: a platform for investigating biology.</title>
        <authorList>
            <consortium name="The C. elegans sequencing consortium"/>
            <person name="Sulson J.E."/>
            <person name="Waterston R."/>
        </authorList>
    </citation>
    <scope>NUCLEOTIDE SEQUENCE [LARGE SCALE GENOMIC DNA]</scope>
    <source>
        <strain evidence="2 3">Bristol N2</strain>
    </source>
</reference>
<dbReference type="Bgee" id="WBGene00009070">
    <property type="expression patterns" value="Expressed in larva and 1 other cell type or tissue"/>
</dbReference>
<feature type="compositionally biased region" description="Polar residues" evidence="1">
    <location>
        <begin position="367"/>
        <end position="391"/>
    </location>
</feature>
<dbReference type="AlphaFoldDB" id="Q93554"/>
<sequence>MEQYIKEPLEDNRYDLNKRFFRCSFPKHRRGDECGYVSTITNVNTHFSQHTKVYQYKCRACERKMVQTMEIYWHYDPRDGGRCSSTEFELLVIKRKDAYLDHRARNCYIDSATDDDYDSYKERKKFENSGKRRRCTPYGTPSFENTCSSQQKTTGVPIMTLYRSSEADVCGYSQVPAMTYPPFDPTDRPRSRNGSPVVGSSFSSRKEPSTPGSAPVPHTRHGSSTPGHGNHQLQNNYGGASSRGAQSRGSPPRDPRRHANGSSSHRRDKTVSDELQHENSHTPRQEESQSTFGSSFRPSQYSSILRDPRLSGRITLNQETLRTSLNEVFPQPHTLPFGGSCPPGQEKSPSNGHNLLPHQQKFGGSIPVSSTLSDSHTSNGGSTPNQDTSQILEKDQNSDNLVPVSSIRRVPSTTGVYNIRIQRPQDMVRRERSAVRYRSSSRGSPLYEPDEEDLNNIRFAREKYPVLSRATSKACGGNSNRTASLIDPPQIGLSKSKPTLPDTAETAQERTDARRLLVMGKYIKKNPSLALTLGPEDAAKLNIDVEALKKKLIPSTSGSIEKRRSQSRSRSRDSRRHSRSRSGSRGSRRRSDRRARHERRHRDDDKSGRDRQRR</sequence>
<feature type="compositionally biased region" description="Polar residues" evidence="1">
    <location>
        <begin position="192"/>
        <end position="203"/>
    </location>
</feature>
<accession>Q93554</accession>
<dbReference type="eggNOG" id="ENOG502TJ2P">
    <property type="taxonomic scope" value="Eukaryota"/>
</dbReference>
<keyword evidence="3" id="KW-1185">Reference proteome</keyword>
<evidence type="ECO:0000313" key="4">
    <source>
        <dbReference type="WormBase" id="F23A7.5"/>
    </source>
</evidence>
<dbReference type="PhylomeDB" id="Q93554"/>
<gene>
    <name evidence="2" type="ORF">CELE_F23A7.5</name>
    <name evidence="2 4" type="ORF">F23A7.5</name>
</gene>
<name>Q93554_CAEEL</name>
<feature type="region of interest" description="Disordered" evidence="1">
    <location>
        <begin position="126"/>
        <end position="150"/>
    </location>
</feature>
<feature type="region of interest" description="Disordered" evidence="1">
    <location>
        <begin position="552"/>
        <end position="614"/>
    </location>
</feature>
<feature type="compositionally biased region" description="Polar residues" evidence="1">
    <location>
        <begin position="222"/>
        <end position="237"/>
    </location>
</feature>
<organism evidence="2 3">
    <name type="scientific">Caenorhabditis elegans</name>
    <dbReference type="NCBI Taxonomy" id="6239"/>
    <lineage>
        <taxon>Eukaryota</taxon>
        <taxon>Metazoa</taxon>
        <taxon>Ecdysozoa</taxon>
        <taxon>Nematoda</taxon>
        <taxon>Chromadorea</taxon>
        <taxon>Rhabditida</taxon>
        <taxon>Rhabditina</taxon>
        <taxon>Rhabditomorpha</taxon>
        <taxon>Rhabditoidea</taxon>
        <taxon>Rhabditidae</taxon>
        <taxon>Peloderinae</taxon>
        <taxon>Caenorhabditis</taxon>
    </lineage>
</organism>
<dbReference type="InParanoid" id="Q93554"/>
<feature type="compositionally biased region" description="Low complexity" evidence="1">
    <location>
        <begin position="238"/>
        <end position="250"/>
    </location>
</feature>
<feature type="compositionally biased region" description="Basic residues" evidence="1">
    <location>
        <begin position="255"/>
        <end position="268"/>
    </location>
</feature>
<feature type="compositionally biased region" description="Basic residues" evidence="1">
    <location>
        <begin position="565"/>
        <end position="600"/>
    </location>
</feature>
<feature type="region of interest" description="Disordered" evidence="1">
    <location>
        <begin position="430"/>
        <end position="450"/>
    </location>
</feature>
<evidence type="ECO:0000256" key="1">
    <source>
        <dbReference type="SAM" id="MobiDB-lite"/>
    </source>
</evidence>
<proteinExistence type="predicted"/>
<accession>O02539</accession>